<evidence type="ECO:0000313" key="3">
    <source>
        <dbReference type="Proteomes" id="UP000254425"/>
    </source>
</evidence>
<dbReference type="AlphaFoldDB" id="A0A345XWN4"/>
<keyword evidence="3" id="KW-1185">Reference proteome</keyword>
<feature type="compositionally biased region" description="Low complexity" evidence="1">
    <location>
        <begin position="82"/>
        <end position="98"/>
    </location>
</feature>
<protein>
    <recommendedName>
        <fullName evidence="4">Secreted protein</fullName>
    </recommendedName>
</protein>
<evidence type="ECO:0008006" key="4">
    <source>
        <dbReference type="Google" id="ProtNLM"/>
    </source>
</evidence>
<proteinExistence type="predicted"/>
<dbReference type="Proteomes" id="UP000254425">
    <property type="component" value="Chromosome"/>
</dbReference>
<dbReference type="RefSeq" id="WP_208882709.1">
    <property type="nucleotide sequence ID" value="NZ_CP031320.1"/>
</dbReference>
<name>A0A345XWN4_9ACTN</name>
<reference evidence="2 3" key="1">
    <citation type="submission" date="2018-07" db="EMBL/GenBank/DDBJ databases">
        <title>Draft genome of the type strain Streptomyces armeniacus ATCC 15676.</title>
        <authorList>
            <person name="Labana P."/>
            <person name="Gosse J.T."/>
            <person name="Boddy C.N."/>
        </authorList>
    </citation>
    <scope>NUCLEOTIDE SEQUENCE [LARGE SCALE GENOMIC DNA]</scope>
    <source>
        <strain evidence="2 3">ATCC 15676</strain>
    </source>
</reference>
<evidence type="ECO:0000313" key="2">
    <source>
        <dbReference type="EMBL" id="AXK36050.1"/>
    </source>
</evidence>
<feature type="compositionally biased region" description="Low complexity" evidence="1">
    <location>
        <begin position="44"/>
        <end position="54"/>
    </location>
</feature>
<dbReference type="KEGG" id="sarm:DVA86_29045"/>
<feature type="region of interest" description="Disordered" evidence="1">
    <location>
        <begin position="38"/>
        <end position="123"/>
    </location>
</feature>
<sequence length="190" mass="19998">MRRSLLSAGAWTAATGVAVTLSWFAVHTMLAGTAYDPPRALPVSDSSPSSSASDGATPRSSSTHRPKPPSASGPSSRKAETPARSSDAPGSGSDSGSRTPRDRQTRTESPSPPPTREGNVRSYSTEGGRVVFDLGEHSADLVSATPNPGWNMQVWKGDAWIRVTFSTSSDSTSVFCTWNGTPPKVERYDG</sequence>
<accession>A0A345XWN4</accession>
<dbReference type="EMBL" id="CP031320">
    <property type="protein sequence ID" value="AXK36050.1"/>
    <property type="molecule type" value="Genomic_DNA"/>
</dbReference>
<gene>
    <name evidence="2" type="ORF">DVA86_29045</name>
</gene>
<evidence type="ECO:0000256" key="1">
    <source>
        <dbReference type="SAM" id="MobiDB-lite"/>
    </source>
</evidence>
<organism evidence="2 3">
    <name type="scientific">Streptomyces armeniacus</name>
    <dbReference type="NCBI Taxonomy" id="83291"/>
    <lineage>
        <taxon>Bacteria</taxon>
        <taxon>Bacillati</taxon>
        <taxon>Actinomycetota</taxon>
        <taxon>Actinomycetes</taxon>
        <taxon>Kitasatosporales</taxon>
        <taxon>Streptomycetaceae</taxon>
        <taxon>Streptomyces</taxon>
    </lineage>
</organism>